<dbReference type="Gene3D" id="1.10.8.430">
    <property type="entry name" value="Helical domain of apoptotic protease-activating factors"/>
    <property type="match status" value="2"/>
</dbReference>
<dbReference type="SUPFAM" id="SSF52058">
    <property type="entry name" value="L domain-like"/>
    <property type="match status" value="2"/>
</dbReference>
<reference evidence="14 15" key="1">
    <citation type="journal article" date="2005" name="Nature">
        <title>The map-based sequence of the rice genome.</title>
        <authorList>
            <consortium name="International rice genome sequencing project (IRGSP)"/>
            <person name="Matsumoto T."/>
            <person name="Wu J."/>
            <person name="Kanamori H."/>
            <person name="Katayose Y."/>
            <person name="Fujisawa M."/>
            <person name="Namiki N."/>
            <person name="Mizuno H."/>
            <person name="Yamamoto K."/>
            <person name="Antonio B.A."/>
            <person name="Baba T."/>
            <person name="Sakata K."/>
            <person name="Nagamura Y."/>
            <person name="Aoki H."/>
            <person name="Arikawa K."/>
            <person name="Arita K."/>
            <person name="Bito T."/>
            <person name="Chiden Y."/>
            <person name="Fujitsuka N."/>
            <person name="Fukunaka R."/>
            <person name="Hamada M."/>
            <person name="Harada C."/>
            <person name="Hayashi A."/>
            <person name="Hijishita S."/>
            <person name="Honda M."/>
            <person name="Hosokawa S."/>
            <person name="Ichikawa Y."/>
            <person name="Idonuma A."/>
            <person name="Iijima M."/>
            <person name="Ikeda M."/>
            <person name="Ikeno M."/>
            <person name="Ito K."/>
            <person name="Ito S."/>
            <person name="Ito T."/>
            <person name="Ito Y."/>
            <person name="Ito Y."/>
            <person name="Iwabuchi A."/>
            <person name="Kamiya K."/>
            <person name="Karasawa W."/>
            <person name="Kurita K."/>
            <person name="Katagiri S."/>
            <person name="Kikuta A."/>
            <person name="Kobayashi H."/>
            <person name="Kobayashi N."/>
            <person name="Machita K."/>
            <person name="Maehara T."/>
            <person name="Masukawa M."/>
            <person name="Mizubayashi T."/>
            <person name="Mukai Y."/>
            <person name="Nagasaki H."/>
            <person name="Nagata Y."/>
            <person name="Naito S."/>
            <person name="Nakashima M."/>
            <person name="Nakama Y."/>
            <person name="Nakamichi Y."/>
            <person name="Nakamura M."/>
            <person name="Meguro A."/>
            <person name="Negishi M."/>
            <person name="Ohta I."/>
            <person name="Ohta T."/>
            <person name="Okamoto M."/>
            <person name="Ono N."/>
            <person name="Saji S."/>
            <person name="Sakaguchi M."/>
            <person name="Sakai K."/>
            <person name="Shibata M."/>
            <person name="Shimokawa T."/>
            <person name="Song J."/>
            <person name="Takazaki Y."/>
            <person name="Terasawa K."/>
            <person name="Tsugane M."/>
            <person name="Tsuji K."/>
            <person name="Ueda S."/>
            <person name="Waki K."/>
            <person name="Yamagata H."/>
            <person name="Yamamoto M."/>
            <person name="Yamamoto S."/>
            <person name="Yamane H."/>
            <person name="Yoshiki S."/>
            <person name="Yoshihara R."/>
            <person name="Yukawa K."/>
            <person name="Zhong H."/>
            <person name="Yano M."/>
            <person name="Yuan Q."/>
            <person name="Ouyang S."/>
            <person name="Liu J."/>
            <person name="Jones K.M."/>
            <person name="Gansberger K."/>
            <person name="Moffat K."/>
            <person name="Hill J."/>
            <person name="Bera J."/>
            <person name="Fadrosh D."/>
            <person name="Jin S."/>
            <person name="Johri S."/>
            <person name="Kim M."/>
            <person name="Overton L."/>
            <person name="Reardon M."/>
            <person name="Tsitrin T."/>
            <person name="Vuong H."/>
            <person name="Weaver B."/>
            <person name="Ciecko A."/>
            <person name="Tallon L."/>
            <person name="Jackson J."/>
            <person name="Pai G."/>
            <person name="Aken S.V."/>
            <person name="Utterback T."/>
            <person name="Reidmuller S."/>
            <person name="Feldblyum T."/>
            <person name="Hsiao J."/>
            <person name="Zismann V."/>
            <person name="Iobst S."/>
            <person name="de Vazeille A.R."/>
            <person name="Buell C.R."/>
            <person name="Ying K."/>
            <person name="Li Y."/>
            <person name="Lu T."/>
            <person name="Huang Y."/>
            <person name="Zhao Q."/>
            <person name="Feng Q."/>
            <person name="Zhang L."/>
            <person name="Zhu J."/>
            <person name="Weng Q."/>
            <person name="Mu J."/>
            <person name="Lu Y."/>
            <person name="Fan D."/>
            <person name="Liu Y."/>
            <person name="Guan J."/>
            <person name="Zhang Y."/>
            <person name="Yu S."/>
            <person name="Liu X."/>
            <person name="Zhang Y."/>
            <person name="Hong G."/>
            <person name="Han B."/>
            <person name="Choisne N."/>
            <person name="Demange N."/>
            <person name="Orjeda G."/>
            <person name="Samain S."/>
            <person name="Cattolico L."/>
            <person name="Pelletier E."/>
            <person name="Couloux A."/>
            <person name="Segurens B."/>
            <person name="Wincker P."/>
            <person name="D'Hont A."/>
            <person name="Scarpelli C."/>
            <person name="Weissenbach J."/>
            <person name="Salanoubat M."/>
            <person name="Quetier F."/>
            <person name="Yu Y."/>
            <person name="Kim H.R."/>
            <person name="Rambo T."/>
            <person name="Currie J."/>
            <person name="Collura K."/>
            <person name="Luo M."/>
            <person name="Yang T."/>
            <person name="Ammiraju J.S.S."/>
            <person name="Engler F."/>
            <person name="Soderlund C."/>
            <person name="Wing R.A."/>
            <person name="Palmer L.E."/>
            <person name="de la Bastide M."/>
            <person name="Spiegel L."/>
            <person name="Nascimento L."/>
            <person name="Zutavern T."/>
            <person name="O'Shaughnessy A."/>
            <person name="Dike S."/>
            <person name="Dedhia N."/>
            <person name="Preston R."/>
            <person name="Balija V."/>
            <person name="McCombie W.R."/>
            <person name="Chow T."/>
            <person name="Chen H."/>
            <person name="Chung M."/>
            <person name="Chen C."/>
            <person name="Shaw J."/>
            <person name="Wu H."/>
            <person name="Hsiao K."/>
            <person name="Chao Y."/>
            <person name="Chu M."/>
            <person name="Cheng C."/>
            <person name="Hour A."/>
            <person name="Lee P."/>
            <person name="Lin S."/>
            <person name="Lin Y."/>
            <person name="Liou J."/>
            <person name="Liu S."/>
            <person name="Hsing Y."/>
            <person name="Raghuvanshi S."/>
            <person name="Mohanty A."/>
            <person name="Bharti A.K."/>
            <person name="Gaur A."/>
            <person name="Gupta V."/>
            <person name="Kumar D."/>
            <person name="Ravi V."/>
            <person name="Vij S."/>
            <person name="Kapur A."/>
            <person name="Khurana P."/>
            <person name="Khurana P."/>
            <person name="Khurana J.P."/>
            <person name="Tyagi A.K."/>
            <person name="Gaikwad K."/>
            <person name="Singh A."/>
            <person name="Dalal V."/>
            <person name="Srivastava S."/>
            <person name="Dixit A."/>
            <person name="Pal A.K."/>
            <person name="Ghazi I.A."/>
            <person name="Yadav M."/>
            <person name="Pandit A."/>
            <person name="Bhargava A."/>
            <person name="Sureshbabu K."/>
            <person name="Batra K."/>
            <person name="Sharma T.R."/>
            <person name="Mohapatra T."/>
            <person name="Singh N.K."/>
            <person name="Messing J."/>
            <person name="Nelson A.B."/>
            <person name="Fuks G."/>
            <person name="Kavchok S."/>
            <person name="Keizer G."/>
            <person name="Linton E."/>
            <person name="Llaca V."/>
            <person name="Song R."/>
            <person name="Tanyolac B."/>
            <person name="Young S."/>
            <person name="Ho-Il K."/>
            <person name="Hahn J.H."/>
            <person name="Sangsakoo G."/>
            <person name="Vanavichit A."/>
            <person name="de Mattos Luiz.A.T."/>
            <person name="Zimmer P.D."/>
            <person name="Malone G."/>
            <person name="Dellagostin O."/>
            <person name="de Oliveira A.C."/>
            <person name="Bevan M."/>
            <person name="Bancroft I."/>
            <person name="Minx P."/>
            <person name="Cordum H."/>
            <person name="Wilson R."/>
            <person name="Cheng Z."/>
            <person name="Jin W."/>
            <person name="Jiang J."/>
            <person name="Leong S.A."/>
            <person name="Iwama H."/>
            <person name="Gojobori T."/>
            <person name="Itoh T."/>
            <person name="Niimura Y."/>
            <person name="Fujii Y."/>
            <person name="Habara T."/>
            <person name="Sakai H."/>
            <person name="Sato Y."/>
            <person name="Wilson G."/>
            <person name="Kumar K."/>
            <person name="McCouch S."/>
            <person name="Juretic N."/>
            <person name="Hoen D."/>
            <person name="Wright S."/>
            <person name="Bruskiewich R."/>
            <person name="Bureau T."/>
            <person name="Miyao A."/>
            <person name="Hirochika H."/>
            <person name="Nishikawa T."/>
            <person name="Kadowaki K."/>
            <person name="Sugiura M."/>
            <person name="Burr B."/>
            <person name="Sasaki T."/>
        </authorList>
    </citation>
    <scope>NUCLEOTIDE SEQUENCE [LARGE SCALE GENOMIC DNA]</scope>
    <source>
        <strain evidence="15">cv. Nipponbare</strain>
    </source>
</reference>
<name>C7J8A3_ORYSJ</name>
<feature type="domain" description="Disease resistance protein winged helix" evidence="12">
    <location>
        <begin position="1699"/>
        <end position="1768"/>
    </location>
</feature>
<dbReference type="InterPro" id="IPR055414">
    <property type="entry name" value="LRR_R13L4/SHOC2-like"/>
</dbReference>
<dbReference type="InterPro" id="IPR032675">
    <property type="entry name" value="LRR_dom_sf"/>
</dbReference>
<reference evidence="15" key="2">
    <citation type="journal article" date="2008" name="Nucleic Acids Res.">
        <title>The rice annotation project database (RAP-DB): 2008 update.</title>
        <authorList>
            <consortium name="The rice annotation project (RAP)"/>
        </authorList>
    </citation>
    <scope>GENOME REANNOTATION</scope>
    <source>
        <strain evidence="15">cv. Nipponbare</strain>
    </source>
</reference>
<dbReference type="GO" id="GO:0009626">
    <property type="term" value="P:plant-type hypersensitive response"/>
    <property type="evidence" value="ECO:0007669"/>
    <property type="project" value="UniProtKB-ARBA"/>
</dbReference>
<evidence type="ECO:0000256" key="8">
    <source>
        <dbReference type="SAM" id="MobiDB-lite"/>
    </source>
</evidence>
<dbReference type="GO" id="GO:0002758">
    <property type="term" value="P:innate immune response-activating signaling pathway"/>
    <property type="evidence" value="ECO:0007669"/>
    <property type="project" value="UniProtKB-ARBA"/>
</dbReference>
<feature type="domain" description="Disease resistance R13L4/SHOC-2-like LRR" evidence="13">
    <location>
        <begin position="546"/>
        <end position="847"/>
    </location>
</feature>
<proteinExistence type="inferred from homology"/>
<dbReference type="GO" id="GO:0005524">
    <property type="term" value="F:ATP binding"/>
    <property type="evidence" value="ECO:0007669"/>
    <property type="project" value="UniProtKB-KW"/>
</dbReference>
<keyword evidence="2" id="KW-0433">Leucine-rich repeat</keyword>
<dbReference type="InterPro" id="IPR027417">
    <property type="entry name" value="P-loop_NTPase"/>
</dbReference>
<dbReference type="InterPro" id="IPR058922">
    <property type="entry name" value="WHD_DRP"/>
</dbReference>
<dbReference type="Pfam" id="PF00931">
    <property type="entry name" value="NB-ARC"/>
    <property type="match status" value="2"/>
</dbReference>
<dbReference type="InterPro" id="IPR036388">
    <property type="entry name" value="WH-like_DNA-bd_sf"/>
</dbReference>
<keyword evidence="4" id="KW-0547">Nucleotide-binding</keyword>
<dbReference type="PANTHER" id="PTHR36766">
    <property type="entry name" value="PLANT BROAD-SPECTRUM MILDEW RESISTANCE PROTEIN RPW8"/>
    <property type="match status" value="1"/>
</dbReference>
<evidence type="ECO:0000259" key="12">
    <source>
        <dbReference type="Pfam" id="PF23559"/>
    </source>
</evidence>
<keyword evidence="6" id="KW-0067">ATP-binding</keyword>
<evidence type="ECO:0000256" key="9">
    <source>
        <dbReference type="SAM" id="Phobius"/>
    </source>
</evidence>
<keyword evidence="9" id="KW-1133">Transmembrane helix</keyword>
<feature type="region of interest" description="Disordered" evidence="8">
    <location>
        <begin position="2112"/>
        <end position="2142"/>
    </location>
</feature>
<protein>
    <submittedName>
        <fullName evidence="14">Os11g0676050 protein</fullName>
    </submittedName>
</protein>
<evidence type="ECO:0000256" key="2">
    <source>
        <dbReference type="ARBA" id="ARBA00022614"/>
    </source>
</evidence>
<evidence type="ECO:0000256" key="4">
    <source>
        <dbReference type="ARBA" id="ARBA00022741"/>
    </source>
</evidence>
<keyword evidence="9" id="KW-0812">Transmembrane</keyword>
<feature type="domain" description="Disease resistance protein winged helix" evidence="12">
    <location>
        <begin position="429"/>
        <end position="498"/>
    </location>
</feature>
<dbReference type="SUPFAM" id="SSF52540">
    <property type="entry name" value="P-loop containing nucleoside triphosphate hydrolases"/>
    <property type="match status" value="2"/>
</dbReference>
<keyword evidence="7" id="KW-0175">Coiled coil</keyword>
<dbReference type="GO" id="GO:0042742">
    <property type="term" value="P:defense response to bacterium"/>
    <property type="evidence" value="ECO:0007669"/>
    <property type="project" value="UniProtKB-ARBA"/>
</dbReference>
<keyword evidence="9" id="KW-0472">Membrane</keyword>
<dbReference type="CDD" id="cd14798">
    <property type="entry name" value="RX-CC_like"/>
    <property type="match status" value="2"/>
</dbReference>
<keyword evidence="3" id="KW-0677">Repeat</keyword>
<dbReference type="Gene3D" id="1.10.10.10">
    <property type="entry name" value="Winged helix-like DNA-binding domain superfamily/Winged helix DNA-binding domain"/>
    <property type="match status" value="2"/>
</dbReference>
<dbReference type="Gene3D" id="1.20.5.4130">
    <property type="match status" value="2"/>
</dbReference>
<evidence type="ECO:0000259" key="11">
    <source>
        <dbReference type="Pfam" id="PF18052"/>
    </source>
</evidence>
<dbReference type="InterPro" id="IPR003591">
    <property type="entry name" value="Leu-rich_rpt_typical-subtyp"/>
</dbReference>
<dbReference type="InterPro" id="IPR038005">
    <property type="entry name" value="RX-like_CC"/>
</dbReference>
<dbReference type="Gene3D" id="3.80.10.10">
    <property type="entry name" value="Ribonuclease Inhibitor"/>
    <property type="match status" value="4"/>
</dbReference>
<dbReference type="GO" id="GO:0043531">
    <property type="term" value="F:ADP binding"/>
    <property type="evidence" value="ECO:0007669"/>
    <property type="project" value="InterPro"/>
</dbReference>
<evidence type="ECO:0000256" key="3">
    <source>
        <dbReference type="ARBA" id="ARBA00022737"/>
    </source>
</evidence>
<dbReference type="InterPro" id="IPR042197">
    <property type="entry name" value="Apaf_helical"/>
</dbReference>
<feature type="domain" description="Disease resistance R13L4/SHOC-2-like LRR" evidence="13">
    <location>
        <begin position="1833"/>
        <end position="2054"/>
    </location>
</feature>
<dbReference type="EMBL" id="AP008217">
    <property type="protein sequence ID" value="BAH95438.1"/>
    <property type="molecule type" value="Genomic_DNA"/>
</dbReference>
<dbReference type="Gene3D" id="3.40.50.300">
    <property type="entry name" value="P-loop containing nucleotide triphosphate hydrolases"/>
    <property type="match status" value="2"/>
</dbReference>
<evidence type="ECO:0000259" key="13">
    <source>
        <dbReference type="Pfam" id="PF23598"/>
    </source>
</evidence>
<feature type="domain" description="NB-ARC" evidence="10">
    <location>
        <begin position="1453"/>
        <end position="1610"/>
    </location>
</feature>
<dbReference type="InterPro" id="IPR002182">
    <property type="entry name" value="NB-ARC"/>
</dbReference>
<dbReference type="InterPro" id="IPR041118">
    <property type="entry name" value="Rx_N"/>
</dbReference>
<dbReference type="SMART" id="SM00369">
    <property type="entry name" value="LRR_TYP"/>
    <property type="match status" value="6"/>
</dbReference>
<dbReference type="KEGG" id="dosa:Os11g0676050"/>
<feature type="region of interest" description="Disordered" evidence="8">
    <location>
        <begin position="870"/>
        <end position="899"/>
    </location>
</feature>
<dbReference type="PANTHER" id="PTHR36766:SF70">
    <property type="entry name" value="DISEASE RESISTANCE PROTEIN RGA4"/>
    <property type="match status" value="1"/>
</dbReference>
<evidence type="ECO:0000313" key="15">
    <source>
        <dbReference type="Proteomes" id="UP000000763"/>
    </source>
</evidence>
<dbReference type="Pfam" id="PF18052">
    <property type="entry name" value="Rx_N"/>
    <property type="match status" value="2"/>
</dbReference>
<dbReference type="PRINTS" id="PR00364">
    <property type="entry name" value="DISEASERSIST"/>
</dbReference>
<evidence type="ECO:0000256" key="5">
    <source>
        <dbReference type="ARBA" id="ARBA00022821"/>
    </source>
</evidence>
<feature type="domain" description="Disease resistance N-terminal" evidence="11">
    <location>
        <begin position="1280"/>
        <end position="1359"/>
    </location>
</feature>
<keyword evidence="5" id="KW-0611">Plant defense</keyword>
<dbReference type="FunFam" id="1.10.10.10:FF:000322">
    <property type="entry name" value="Probable disease resistance protein At1g63360"/>
    <property type="match status" value="2"/>
</dbReference>
<evidence type="ECO:0000313" key="14">
    <source>
        <dbReference type="EMBL" id="BAH95438.1"/>
    </source>
</evidence>
<feature type="domain" description="NB-ARC" evidence="10">
    <location>
        <begin position="191"/>
        <end position="339"/>
    </location>
</feature>
<dbReference type="Pfam" id="PF23598">
    <property type="entry name" value="LRR_14"/>
    <property type="match status" value="2"/>
</dbReference>
<dbReference type="Proteomes" id="UP000000763">
    <property type="component" value="Chromosome 11"/>
</dbReference>
<gene>
    <name evidence="14" type="ordered locus">Os11g0676050</name>
</gene>
<evidence type="ECO:0000256" key="6">
    <source>
        <dbReference type="ARBA" id="ARBA00022840"/>
    </source>
</evidence>
<organism evidence="14 15">
    <name type="scientific">Oryza sativa subsp. japonica</name>
    <name type="common">Rice</name>
    <dbReference type="NCBI Taxonomy" id="39947"/>
    <lineage>
        <taxon>Eukaryota</taxon>
        <taxon>Viridiplantae</taxon>
        <taxon>Streptophyta</taxon>
        <taxon>Embryophyta</taxon>
        <taxon>Tracheophyta</taxon>
        <taxon>Spermatophyta</taxon>
        <taxon>Magnoliopsida</taxon>
        <taxon>Liliopsida</taxon>
        <taxon>Poales</taxon>
        <taxon>Poaceae</taxon>
        <taxon>BOP clade</taxon>
        <taxon>Oryzoideae</taxon>
        <taxon>Oryzeae</taxon>
        <taxon>Oryzinae</taxon>
        <taxon>Oryza</taxon>
        <taxon>Oryza sativa</taxon>
    </lineage>
</organism>
<evidence type="ECO:0000259" key="10">
    <source>
        <dbReference type="Pfam" id="PF00931"/>
    </source>
</evidence>
<evidence type="ECO:0000256" key="7">
    <source>
        <dbReference type="ARBA" id="ARBA00023054"/>
    </source>
</evidence>
<dbReference type="Pfam" id="PF23559">
    <property type="entry name" value="WHD_DRP"/>
    <property type="match status" value="2"/>
</dbReference>
<accession>C7J8A3</accession>
<feature type="transmembrane region" description="Helical" evidence="9">
    <location>
        <begin position="2329"/>
        <end position="2362"/>
    </location>
</feature>
<sequence length="2388" mass="268458">MATIVDTLVGSCINKLQAIITDKTILILGVKDELEELQRRTNVIRSSLQDAEARRMEDSVVEKWLDQLRDVMYDVDDIIDLARFKGSVLLPDYPMSSSRKATACSGLSLSSCFSNIRIRHEVAVKIRSLNKKIDNISKDEVFLKLNRRHHNGSGSAWTPIESSSLVEPNLVGKEVIRACREVVDLVLAHKKKNVYKLAIVGTGGVGKTTLAQKIFNDKKLEGRFDHHAWACVSKEYSRDSLLRQVLRNMGIRYEQDESVPELQRKIKSHIANKSFFLVLDDVWNSEAWTDLLSTPLHAAATGVILITTRDDTIARVIGVDHTHRVDLMSADVGWELLWRSMNINQEKQVQNLKDIGIEIVRKCGGLPLAIRVIATVLASQEQTENEWRRILGKNAWSMSKLPRELSGALYLSYEVLPHQLKQCFLYCALFPEDASILRDDLTRMWVAEGFIDEEKGQLLEDTAERYYYELIHRNLLQPDGLYFDHSSCKMHDLLRQLASYLSREECFVGDPESLGTNTMCKVRRISVVTEKDIVVLPSMDKDQYKVRCFTNLSGKSARIDNSLFERLVCLRILDLSDSLVHDIPGAIGNLIYLRLLDLDKTNICSLPEAIGSLQSLQILNLQGCESLRRLPLATTQLCNLRRLGLAGTPINLVPKGIGRLKFLNDLEGFPIGGGNDNTKIQDGWNLEELAHLSQLRQLGMIKLERATPCSSRDPFLLTEKKHLKVLNLHCTEQTDEAYSEEGISNVEKIFEKLAPPHNLEVLAIVNFFGRRFPTWLGTNHLSSVKYVLLIDCKSCVHLPPIGQLPNLKYLKINGASAITKIGPEFVGCWEGNLRSTEAVAFPKLEWLVIEDMPNWEEWSFVEEEEVQEEEAAAAAKEGGEDGIAASKQKGEEAPSPTPRSSWLLPCLTKLDLVGCPKLRALPPQLGQQATNLKDLLIREAECLKTVEDLPFLSGALSIGGCEGLERVSNLPQVRELFLNVCPNLRHVEELGGLEQLLLDEGMQEISQLWVPRLQEQHRQLHGDEHELEVRPNVTDSLQPVSRILKMEGLCPTSVPSVGLLIKVNLEEFGLQSPSSLPQICNLLMDSEIRIEHKAKHSYSASSDEKKKGEENEGSCTSVVLEFSTSLDEEAGLLLQFGLQFKCSNMLCAICALVHKLRMVILFHSEEMEQLRNAEPLGSEENSPGQKDRKWSNVNGEQLISINHGEAEPDKSTALGVMILATHKSFLELANRNVGSLGHHLAFQKTPACSTAVPVDPIHFSLSSAFIPSNFSMATILDSLIGSCAKKLQEIITEEAILILGVKEDLRELQEKMEQIRCFISDVERRGMEDSSIHNWISRLKDAMYDADDIIDLVSFEGSKLLNGHSCSPRKTIACNGLSLLSCFSNIRVHHEIGNKIRSLNRKLEEIAKDKIFVTLENTQSSHKDSTSELRKSSQIAESNLVGKEILHASRKLVSQVLTHKEKKTYKLAIIGTGGIGKTTLAQKVFNDEKLKQSFDKHAWICVSQDYSPASVLGQLLRTIDAQCKQEESVGELQSKLESAIKDKSYFLVLDDVWQSDVWTNLLRTPLYAATSGIVLITTRQDTVAREIGVEEPHHIDQMSPAVGWELLWKSINIEDEKEVQNLRDIGIEIVQKCGGLPLAIKVIARVLASKDKAENEWKKILANYVWSMYKLPKEIRGALYLSYDDLPQHLKQCFLYCIVYPEDWTIHRDYLIRLWVAEGFVEVHKDQLLEDTAEEYYYELISRNLLQPVDTSFDQSKCKMHDLLRQLACHLSREECYIGDPTSLVDNNMCKLRRILAITEKDMVVIPSMGKEEIKLRTFRTQPNPLGIEKTFFMRFTYLRVLDLTDLLVEEIPDCVGYLIHLRLLDLSGTNISCLPKSIGALKNLQMLHLQRCESLYSLPSMITRLCNLRRLGLDDSPINQVPRGIGRLEFLNDLEGFPVGGGSDNTKMQDGWNLQELAHLSQLRRLDLNKLERATPRSSTDALLLTDKKHLKSLHLCCTEPTDEACSEEGISNVEMIFEQLSPPRNLEDLMIVLFFGRRFPTWLTTNLKYLRIDGASAITKIGPEFVGCWEGNLISTETVAFPRLELLAIKDMPNWEEWSFVKEEELQEEKAAAAAQEGGKDGTAASKQKGEEAPSPTPRSSWLLPCLKQLQLVECPKLRALPPQLGQQATNLKELDIRRARCLKMVEHLPFLSGILFVQSCQGLEIISNLPQVRELLVNHCPNLRHVEMLGGLEQLWLSKNMQKISSLWVPGLEEQHRQLHGDEHKLEVNDTRYWYCEVPVSIRPLIAEGYDGAHEKKVEVKVDPIGRTAAGRRSKGDGIRNRPRIVAAAVVLASATGVVAAAGVIAAAVGVIIAVTGVVSAPLQGPWLQWISRTPSAAWSQESQR</sequence>
<feature type="domain" description="Disease resistance N-terminal" evidence="11">
    <location>
        <begin position="9"/>
        <end position="84"/>
    </location>
</feature>
<comment type="similarity">
    <text evidence="1">Belongs to the disease resistance NB-LRR family.</text>
</comment>
<evidence type="ECO:0000256" key="1">
    <source>
        <dbReference type="ARBA" id="ARBA00008894"/>
    </source>
</evidence>